<reference evidence="2 3" key="1">
    <citation type="submission" date="2019-07" db="EMBL/GenBank/DDBJ databases">
        <title>De Novo Assembly of kiwifruit Actinidia rufa.</title>
        <authorList>
            <person name="Sugita-Konishi S."/>
            <person name="Sato K."/>
            <person name="Mori E."/>
            <person name="Abe Y."/>
            <person name="Kisaki G."/>
            <person name="Hamano K."/>
            <person name="Suezawa K."/>
            <person name="Otani M."/>
            <person name="Fukuda T."/>
            <person name="Manabe T."/>
            <person name="Gomi K."/>
            <person name="Tabuchi M."/>
            <person name="Akimitsu K."/>
            <person name="Kataoka I."/>
        </authorList>
    </citation>
    <scope>NUCLEOTIDE SEQUENCE [LARGE SCALE GENOMIC DNA]</scope>
    <source>
        <strain evidence="3">cv. Fuchu</strain>
    </source>
</reference>
<dbReference type="AlphaFoldDB" id="A0A7J0GT58"/>
<dbReference type="EMBL" id="BJWL01000024">
    <property type="protein sequence ID" value="GFZ13962.1"/>
    <property type="molecule type" value="Genomic_DNA"/>
</dbReference>
<protein>
    <submittedName>
        <fullName evidence="2">Uncharacterized protein</fullName>
    </submittedName>
</protein>
<name>A0A7J0GT58_9ERIC</name>
<proteinExistence type="predicted"/>
<gene>
    <name evidence="2" type="ORF">Acr_24g0001520</name>
</gene>
<evidence type="ECO:0000313" key="3">
    <source>
        <dbReference type="Proteomes" id="UP000585474"/>
    </source>
</evidence>
<evidence type="ECO:0000313" key="2">
    <source>
        <dbReference type="EMBL" id="GFZ13962.1"/>
    </source>
</evidence>
<feature type="region of interest" description="Disordered" evidence="1">
    <location>
        <begin position="1"/>
        <end position="56"/>
    </location>
</feature>
<comment type="caution">
    <text evidence="2">The sequence shown here is derived from an EMBL/GenBank/DDBJ whole genome shotgun (WGS) entry which is preliminary data.</text>
</comment>
<sequence>MVALVQNSENTRLSNKCYQPSNGSSDSALTRPLIKADPKPSGNQKPSKRLSITSGLSHPRPLCRTVVTQTFVLFQYQCRTVLNCSRSAYTVAVLGKARVPAPQSTDRGS</sequence>
<organism evidence="2 3">
    <name type="scientific">Actinidia rufa</name>
    <dbReference type="NCBI Taxonomy" id="165716"/>
    <lineage>
        <taxon>Eukaryota</taxon>
        <taxon>Viridiplantae</taxon>
        <taxon>Streptophyta</taxon>
        <taxon>Embryophyta</taxon>
        <taxon>Tracheophyta</taxon>
        <taxon>Spermatophyta</taxon>
        <taxon>Magnoliopsida</taxon>
        <taxon>eudicotyledons</taxon>
        <taxon>Gunneridae</taxon>
        <taxon>Pentapetalae</taxon>
        <taxon>asterids</taxon>
        <taxon>Ericales</taxon>
        <taxon>Actinidiaceae</taxon>
        <taxon>Actinidia</taxon>
    </lineage>
</organism>
<feature type="compositionally biased region" description="Polar residues" evidence="1">
    <location>
        <begin position="1"/>
        <end position="28"/>
    </location>
</feature>
<feature type="compositionally biased region" description="Polar residues" evidence="1">
    <location>
        <begin position="41"/>
        <end position="56"/>
    </location>
</feature>
<evidence type="ECO:0000256" key="1">
    <source>
        <dbReference type="SAM" id="MobiDB-lite"/>
    </source>
</evidence>
<dbReference type="Proteomes" id="UP000585474">
    <property type="component" value="Unassembled WGS sequence"/>
</dbReference>
<keyword evidence="3" id="KW-1185">Reference proteome</keyword>
<accession>A0A7J0GT58</accession>